<evidence type="ECO:0000313" key="1">
    <source>
        <dbReference type="EMBL" id="PZN78039.1"/>
    </source>
</evidence>
<accession>A0A2W4R791</accession>
<name>A0A2W4R791_9GAMM</name>
<proteinExistence type="predicted"/>
<sequence length="514" mass="58717">MILDLFSHKIHSSGDEWPDKLVEIAAIFNEFDGQLFDRNSFENRFQQISPRASYLAKDAATKPLTPGGRLDVSKFRDELSAYPAYLGLYYLVPSPAGWIVRITETAKRFLIREEPDVASFLRLQLPLFQYPNAMGATYKSHTNKLRIQANAGNRTLNFITQRIHFSPVRTIAVALQADARLRDINVLNASVSYNEIFGLANYPLTNKRALPAVDDVASALDAIRNNRFSFSGKYERRFHTLKHTELFILDEGRVRLRYSVNEADKQQLVRQLEAIASISAEFTGFDSCTGEEDLKNIIASGQWGRYFDGVKTLPSQIVEILTKDVAMESAMPVDSVIEGEMPVAPIPIAEIYPFRPRTGELPTPKPYDRRKELADPELTKIKLQRRNLAHKELIDMMERWLRNLGANPEENEHIDLFAKIPTDGSFIFEMKSGGVSLLDQIRKGLSQLYEYRYRDAIDDRHISLCLVLPENPTSIPWITDYLCSDREINICWFDEDGALSWPDICEREMQALRS</sequence>
<organism evidence="1 2">
    <name type="scientific">Candidatus Methylumidiphilus alinenensis</name>
    <dbReference type="NCBI Taxonomy" id="2202197"/>
    <lineage>
        <taxon>Bacteria</taxon>
        <taxon>Pseudomonadati</taxon>
        <taxon>Pseudomonadota</taxon>
        <taxon>Gammaproteobacteria</taxon>
        <taxon>Methylococcales</taxon>
        <taxon>Candidatus Methylumidiphilus</taxon>
    </lineage>
</organism>
<protein>
    <submittedName>
        <fullName evidence="1">Uncharacterized protein</fullName>
    </submittedName>
</protein>
<dbReference type="EMBL" id="QJPH01000325">
    <property type="protein sequence ID" value="PZN78039.1"/>
    <property type="molecule type" value="Genomic_DNA"/>
</dbReference>
<dbReference type="AlphaFoldDB" id="A0A2W4R791"/>
<reference evidence="1 2" key="1">
    <citation type="journal article" date="2018" name="Aquat. Microb. Ecol.">
        <title>Gammaproteobacterial methanotrophs dominate.</title>
        <authorList>
            <person name="Rissanen A.J."/>
            <person name="Saarenheimo J."/>
            <person name="Tiirola M."/>
            <person name="Peura S."/>
            <person name="Aalto S.L."/>
            <person name="Karvinen A."/>
            <person name="Nykanen H."/>
        </authorList>
    </citation>
    <scope>NUCLEOTIDE SEQUENCE [LARGE SCALE GENOMIC DNA]</scope>
    <source>
        <strain evidence="1">AMbin10</strain>
    </source>
</reference>
<comment type="caution">
    <text evidence="1">The sequence shown here is derived from an EMBL/GenBank/DDBJ whole genome shotgun (WGS) entry which is preliminary data.</text>
</comment>
<evidence type="ECO:0000313" key="2">
    <source>
        <dbReference type="Proteomes" id="UP000249396"/>
    </source>
</evidence>
<dbReference type="Proteomes" id="UP000249396">
    <property type="component" value="Unassembled WGS sequence"/>
</dbReference>
<gene>
    <name evidence="1" type="ORF">DM484_13480</name>
</gene>